<comment type="caution">
    <text evidence="2">The sequence shown here is derived from an EMBL/GenBank/DDBJ whole genome shotgun (WGS) entry which is preliminary data.</text>
</comment>
<dbReference type="OrthoDB" id="9803106at2"/>
<evidence type="ECO:0000313" key="2">
    <source>
        <dbReference type="EMBL" id="OAQ38142.1"/>
    </source>
</evidence>
<reference evidence="2 3" key="1">
    <citation type="submission" date="2016-04" db="EMBL/GenBank/DDBJ databases">
        <authorList>
            <person name="Evans L.H."/>
            <person name="Alamgir A."/>
            <person name="Owens N."/>
            <person name="Weber N.D."/>
            <person name="Virtaneva K."/>
            <person name="Barbian K."/>
            <person name="Babar A."/>
            <person name="Rosenke K."/>
        </authorList>
    </citation>
    <scope>NUCLEOTIDE SEQUENCE [LARGE SCALE GENOMIC DNA]</scope>
    <source>
        <strain evidence="2 3">CCM 8644</strain>
    </source>
</reference>
<dbReference type="CDD" id="cd05403">
    <property type="entry name" value="NT_KNTase_like"/>
    <property type="match status" value="1"/>
</dbReference>
<reference evidence="2 3" key="2">
    <citation type="submission" date="2016-06" db="EMBL/GenBank/DDBJ databases">
        <title>Pedobacter psychrophilus sp. nov., isolated from Antarctic fragmentary rock.</title>
        <authorList>
            <person name="Svec P."/>
        </authorList>
    </citation>
    <scope>NUCLEOTIDE SEQUENCE [LARGE SCALE GENOMIC DNA]</scope>
    <source>
        <strain evidence="2 3">CCM 8644</strain>
    </source>
</reference>
<dbReference type="SUPFAM" id="SSF81301">
    <property type="entry name" value="Nucleotidyltransferase"/>
    <property type="match status" value="1"/>
</dbReference>
<sequence>MVIKENYCRAEEIGLSNEDLNKIRLVFTSFSKIEQVLLYGSRAKGSAKTYSDIDITLIGDYLDLNTKYNLDLALDDLYLPYTFDISIFSNIDNPDLLSHIERMGKLLYTI</sequence>
<dbReference type="Proteomes" id="UP000078459">
    <property type="component" value="Unassembled WGS sequence"/>
</dbReference>
<dbReference type="Pfam" id="PF18765">
    <property type="entry name" value="Polbeta"/>
    <property type="match status" value="1"/>
</dbReference>
<dbReference type="InterPro" id="IPR043519">
    <property type="entry name" value="NT_sf"/>
</dbReference>
<dbReference type="RefSeq" id="WP_068823535.1">
    <property type="nucleotide sequence ID" value="NZ_LWHJ01000031.1"/>
</dbReference>
<evidence type="ECO:0000259" key="1">
    <source>
        <dbReference type="Pfam" id="PF18765"/>
    </source>
</evidence>
<organism evidence="2 3">
    <name type="scientific">Pedobacter psychrophilus</name>
    <dbReference type="NCBI Taxonomy" id="1826909"/>
    <lineage>
        <taxon>Bacteria</taxon>
        <taxon>Pseudomonadati</taxon>
        <taxon>Bacteroidota</taxon>
        <taxon>Sphingobacteriia</taxon>
        <taxon>Sphingobacteriales</taxon>
        <taxon>Sphingobacteriaceae</taxon>
        <taxon>Pedobacter</taxon>
    </lineage>
</organism>
<dbReference type="STRING" id="1826909.A5893_15170"/>
<evidence type="ECO:0000313" key="3">
    <source>
        <dbReference type="Proteomes" id="UP000078459"/>
    </source>
</evidence>
<proteinExistence type="predicted"/>
<dbReference type="InterPro" id="IPR041633">
    <property type="entry name" value="Polbeta"/>
</dbReference>
<dbReference type="EMBL" id="LWHJ01000031">
    <property type="protein sequence ID" value="OAQ38142.1"/>
    <property type="molecule type" value="Genomic_DNA"/>
</dbReference>
<keyword evidence="3" id="KW-1185">Reference proteome</keyword>
<name>A0A179DBI5_9SPHI</name>
<feature type="domain" description="Polymerase beta nucleotidyltransferase" evidence="1">
    <location>
        <begin position="21"/>
        <end position="109"/>
    </location>
</feature>
<dbReference type="Gene3D" id="3.30.460.10">
    <property type="entry name" value="Beta Polymerase, domain 2"/>
    <property type="match status" value="1"/>
</dbReference>
<protein>
    <recommendedName>
        <fullName evidence="1">Polymerase beta nucleotidyltransferase domain-containing protein</fullName>
    </recommendedName>
</protein>
<dbReference type="AlphaFoldDB" id="A0A179DBI5"/>
<accession>A0A179DBI5</accession>
<gene>
    <name evidence="2" type="ORF">A5893_15170</name>
</gene>